<dbReference type="Proteomes" id="UP000002985">
    <property type="component" value="Unassembled WGS sequence"/>
</dbReference>
<dbReference type="InterPro" id="IPR001509">
    <property type="entry name" value="Epimerase_deHydtase"/>
</dbReference>
<gene>
    <name evidence="2" type="ORF">KSU1_D0902</name>
</gene>
<organism evidence="2 3">
    <name type="scientific">Candidatus Jettenia caeni</name>
    <dbReference type="NCBI Taxonomy" id="247490"/>
    <lineage>
        <taxon>Bacteria</taxon>
        <taxon>Pseudomonadati</taxon>
        <taxon>Planctomycetota</taxon>
        <taxon>Candidatus Brocadiia</taxon>
        <taxon>Candidatus Brocadiales</taxon>
        <taxon>Candidatus Brocadiaceae</taxon>
        <taxon>Candidatus Jettenia</taxon>
    </lineage>
</organism>
<reference evidence="2 3" key="1">
    <citation type="journal article" date="2012" name="FEBS Lett.">
        <title>Anammox organism KSU-1 expresses a NirK-type copper-containing nitrite reductase instead of a NirS-type with cytochrome cd1.</title>
        <authorList>
            <person name="Hira D."/>
            <person name="Toh H."/>
            <person name="Migita C.T."/>
            <person name="Okubo H."/>
            <person name="Nishiyama T."/>
            <person name="Hattori M."/>
            <person name="Furukawa K."/>
            <person name="Fujii T."/>
        </authorList>
    </citation>
    <scope>NUCLEOTIDE SEQUENCE [LARGE SCALE GENOMIC DNA]</scope>
</reference>
<evidence type="ECO:0000259" key="1">
    <source>
        <dbReference type="Pfam" id="PF01370"/>
    </source>
</evidence>
<dbReference type="EMBL" id="BAFH01000004">
    <property type="protein sequence ID" value="GAB64211.1"/>
    <property type="molecule type" value="Genomic_DNA"/>
</dbReference>
<evidence type="ECO:0000313" key="3">
    <source>
        <dbReference type="Proteomes" id="UP000002985"/>
    </source>
</evidence>
<accession>I3IR66</accession>
<evidence type="ECO:0000313" key="2">
    <source>
        <dbReference type="EMBL" id="GAB64211.1"/>
    </source>
</evidence>
<dbReference type="STRING" id="247490.KSU1_D0902"/>
<dbReference type="OrthoDB" id="9811743at2"/>
<feature type="domain" description="NAD-dependent epimerase/dehydratase" evidence="1">
    <location>
        <begin position="4"/>
        <end position="226"/>
    </location>
</feature>
<dbReference type="PANTHER" id="PTHR43245">
    <property type="entry name" value="BIFUNCTIONAL POLYMYXIN RESISTANCE PROTEIN ARNA"/>
    <property type="match status" value="1"/>
</dbReference>
<dbReference type="Gene3D" id="3.40.50.720">
    <property type="entry name" value="NAD(P)-binding Rossmann-like Domain"/>
    <property type="match status" value="1"/>
</dbReference>
<dbReference type="InterPro" id="IPR036291">
    <property type="entry name" value="NAD(P)-bd_dom_sf"/>
</dbReference>
<name>I3IR66_9BACT</name>
<dbReference type="InterPro" id="IPR050177">
    <property type="entry name" value="Lipid_A_modif_metabolic_enz"/>
</dbReference>
<proteinExistence type="predicted"/>
<keyword evidence="3" id="KW-1185">Reference proteome</keyword>
<dbReference type="AlphaFoldDB" id="I3IR66"/>
<dbReference type="SUPFAM" id="SSF51735">
    <property type="entry name" value="NAD(P)-binding Rossmann-fold domains"/>
    <property type="match status" value="1"/>
</dbReference>
<sequence>MKRILITGASGFVGSNLVYALVREKYQVILLLRDSSMNSFPDEIPCLKAYGSIENISLLKELVKGTDTVFHAAAYISFKKSDFEKAYQINVIGTRNILEACFKAGVNKVVHLSACAVLGYSLDKDAVLDETSSHEIGKDNVYAYTKKLAEEEVQRYIQKGLNASIANIATIYGQGDRKLNSGSIIASIYKGKMRFVPPGGTSYVSIDDLIEGLLLLARKGKSGERYIFCTENMNYSMLAQRIAKTLKLKEPKLILPCFSYYPALLAMKGIESFSSFARKRIDLMTTQLLKESYRYKYFSSKKAKEELGWKPLQSLEEAVEKALIYYKENALI</sequence>
<comment type="caution">
    <text evidence="2">The sequence shown here is derived from an EMBL/GenBank/DDBJ whole genome shotgun (WGS) entry which is preliminary data.</text>
</comment>
<dbReference type="Pfam" id="PF01370">
    <property type="entry name" value="Epimerase"/>
    <property type="match status" value="1"/>
</dbReference>
<protein>
    <submittedName>
        <fullName evidence="2">NAD-dependent epimerase/dehydratase</fullName>
    </submittedName>
</protein>
<dbReference type="eggNOG" id="COG0451">
    <property type="taxonomic scope" value="Bacteria"/>
</dbReference>